<dbReference type="InterPro" id="IPR002052">
    <property type="entry name" value="DNA_methylase_N6_adenine_CS"/>
</dbReference>
<dbReference type="InterPro" id="IPR029063">
    <property type="entry name" value="SAM-dependent_MTases_sf"/>
</dbReference>
<dbReference type="PROSITE" id="PS00092">
    <property type="entry name" value="N6_MTASE"/>
    <property type="match status" value="1"/>
</dbReference>
<dbReference type="EMBL" id="LAZR01007830">
    <property type="protein sequence ID" value="KKM82648.1"/>
    <property type="molecule type" value="Genomic_DNA"/>
</dbReference>
<dbReference type="PRINTS" id="PR00506">
    <property type="entry name" value="D21N6MTFRASE"/>
</dbReference>
<comment type="caution">
    <text evidence="6">The sequence shown here is derived from an EMBL/GenBank/DDBJ whole genome shotgun (WGS) entry which is preliminary data.</text>
</comment>
<evidence type="ECO:0000256" key="2">
    <source>
        <dbReference type="ARBA" id="ARBA00022603"/>
    </source>
</evidence>
<dbReference type="SUPFAM" id="SSF53335">
    <property type="entry name" value="S-adenosyl-L-methionine-dependent methyltransferases"/>
    <property type="match status" value="1"/>
</dbReference>
<dbReference type="GO" id="GO:0008170">
    <property type="term" value="F:N-methyltransferase activity"/>
    <property type="evidence" value="ECO:0007669"/>
    <property type="project" value="InterPro"/>
</dbReference>
<gene>
    <name evidence="6" type="ORF">LCGC14_1317440</name>
</gene>
<keyword evidence="3" id="KW-0808">Transferase</keyword>
<proteinExistence type="inferred from homology"/>
<dbReference type="AlphaFoldDB" id="A0A0F9KL08"/>
<dbReference type="Gene3D" id="3.40.50.150">
    <property type="entry name" value="Vaccinia Virus protein VP39"/>
    <property type="match status" value="1"/>
</dbReference>
<evidence type="ECO:0000256" key="3">
    <source>
        <dbReference type="ARBA" id="ARBA00022679"/>
    </source>
</evidence>
<feature type="domain" description="DNA methylase N-4/N-6" evidence="5">
    <location>
        <begin position="61"/>
        <end position="426"/>
    </location>
</feature>
<sequence length="583" mass="65901">MPTLNWIGKDAVEHHHAEVPYRLVHCDGELSAGDPDAGNLLVQGDNLEALKALLPYYGGQVKCIYIDPPYNTGNEKWRYNDNNNSPEIRRWLGEVVGKEADDLSRHDKWLCMMYPRLRLLKQFLREDGVLFASIDHNELPNFQHLVSEVFASYQQIAIPVVNNMKGRNDRDYIATCHEYLVLVAKKSFVSAGLPLSQQQRARFKHTDGQGYRFELRDLRKRGGADTREERPQLWYPIFKNPETEELSIEEKDGWIDIWPMKKDGTEGCWRWGKTRTEKYVSFLHASYARANDKWNVSYRIYLDQQREDELFEDDPEDFSEDYDDETGEAIERTTKPKSFWWGPEISTDNAGKQLKDIFGGKKPFEYPKSVALIERILHMIGDQEALVMDSFAGSATTGHAVLAMNKEDGGNRRFILVEMDKDIAETVSAMRIKKVIEGYRKPGSKKIEVEGTGGGFRYCHLGVPLFNEFGDIDTAVTFPDLAAHIFFAETGAPIPSKANGNSSYLGKHGDKAVYLLFAPGLEGTPREAQGNVLTPNALTALPAPSDGFEGLRVVYAEGTTVSPDRLKAEGVVFKQIPYQIEGA</sequence>
<evidence type="ECO:0000313" key="6">
    <source>
        <dbReference type="EMBL" id="KKM82648.1"/>
    </source>
</evidence>
<reference evidence="6" key="1">
    <citation type="journal article" date="2015" name="Nature">
        <title>Complex archaea that bridge the gap between prokaryotes and eukaryotes.</title>
        <authorList>
            <person name="Spang A."/>
            <person name="Saw J.H."/>
            <person name="Jorgensen S.L."/>
            <person name="Zaremba-Niedzwiedzka K."/>
            <person name="Martijn J."/>
            <person name="Lind A.E."/>
            <person name="van Eijk R."/>
            <person name="Schleper C."/>
            <person name="Guy L."/>
            <person name="Ettema T.J."/>
        </authorList>
    </citation>
    <scope>NUCLEOTIDE SEQUENCE</scope>
</reference>
<protein>
    <recommendedName>
        <fullName evidence="5">DNA methylase N-4/N-6 domain-containing protein</fullName>
    </recommendedName>
</protein>
<dbReference type="InterPro" id="IPR002941">
    <property type="entry name" value="DNA_methylase_N4/N6"/>
</dbReference>
<name>A0A0F9KL08_9ZZZZ</name>
<accession>A0A0F9KL08</accession>
<organism evidence="6">
    <name type="scientific">marine sediment metagenome</name>
    <dbReference type="NCBI Taxonomy" id="412755"/>
    <lineage>
        <taxon>unclassified sequences</taxon>
        <taxon>metagenomes</taxon>
        <taxon>ecological metagenomes</taxon>
    </lineage>
</organism>
<keyword evidence="4" id="KW-0949">S-adenosyl-L-methionine</keyword>
<keyword evidence="2" id="KW-0489">Methyltransferase</keyword>
<comment type="similarity">
    <text evidence="1">Belongs to the N(4)/N(6)-methyltransferase family.</text>
</comment>
<dbReference type="InterPro" id="IPR002295">
    <property type="entry name" value="N4/N6-MTase_EcoPI_Mod-like"/>
</dbReference>
<evidence type="ECO:0000256" key="4">
    <source>
        <dbReference type="ARBA" id="ARBA00022691"/>
    </source>
</evidence>
<evidence type="ECO:0000256" key="1">
    <source>
        <dbReference type="ARBA" id="ARBA00006594"/>
    </source>
</evidence>
<dbReference type="Pfam" id="PF01555">
    <property type="entry name" value="N6_N4_Mtase"/>
    <property type="match status" value="1"/>
</dbReference>
<evidence type="ECO:0000259" key="5">
    <source>
        <dbReference type="Pfam" id="PF01555"/>
    </source>
</evidence>
<dbReference type="GO" id="GO:0032259">
    <property type="term" value="P:methylation"/>
    <property type="evidence" value="ECO:0007669"/>
    <property type="project" value="UniProtKB-KW"/>
</dbReference>
<dbReference type="GO" id="GO:0003677">
    <property type="term" value="F:DNA binding"/>
    <property type="evidence" value="ECO:0007669"/>
    <property type="project" value="InterPro"/>
</dbReference>